<evidence type="ECO:0000313" key="2">
    <source>
        <dbReference type="Proteomes" id="UP000593572"/>
    </source>
</evidence>
<sequence length="22" mass="2497">MGSAFCEDCLYHPHKHVGHQSL</sequence>
<proteinExistence type="predicted"/>
<dbReference type="Proteomes" id="UP000593572">
    <property type="component" value="Unassembled WGS sequence"/>
</dbReference>
<accession>A0A7J8M0M0</accession>
<feature type="non-terminal residue" evidence="1">
    <location>
        <position position="22"/>
    </location>
</feature>
<organism evidence="1 2">
    <name type="scientific">Gossypium lobatum</name>
    <dbReference type="NCBI Taxonomy" id="34289"/>
    <lineage>
        <taxon>Eukaryota</taxon>
        <taxon>Viridiplantae</taxon>
        <taxon>Streptophyta</taxon>
        <taxon>Embryophyta</taxon>
        <taxon>Tracheophyta</taxon>
        <taxon>Spermatophyta</taxon>
        <taxon>Magnoliopsida</taxon>
        <taxon>eudicotyledons</taxon>
        <taxon>Gunneridae</taxon>
        <taxon>Pentapetalae</taxon>
        <taxon>rosids</taxon>
        <taxon>malvids</taxon>
        <taxon>Malvales</taxon>
        <taxon>Malvaceae</taxon>
        <taxon>Malvoideae</taxon>
        <taxon>Gossypium</taxon>
    </lineage>
</organism>
<dbReference type="AlphaFoldDB" id="A0A7J8M0M0"/>
<protein>
    <submittedName>
        <fullName evidence="1">Uncharacterized protein</fullName>
    </submittedName>
</protein>
<evidence type="ECO:0000313" key="1">
    <source>
        <dbReference type="EMBL" id="MBA0558249.1"/>
    </source>
</evidence>
<reference evidence="1 2" key="1">
    <citation type="journal article" date="2019" name="Genome Biol. Evol.">
        <title>Insights into the evolution of the New World diploid cottons (Gossypium, subgenus Houzingenia) based on genome sequencing.</title>
        <authorList>
            <person name="Grover C.E."/>
            <person name="Arick M.A. 2nd"/>
            <person name="Thrash A."/>
            <person name="Conover J.L."/>
            <person name="Sanders W.S."/>
            <person name="Peterson D.G."/>
            <person name="Frelichowski J.E."/>
            <person name="Scheffler J.A."/>
            <person name="Scheffler B.E."/>
            <person name="Wendel J.F."/>
        </authorList>
    </citation>
    <scope>NUCLEOTIDE SEQUENCE [LARGE SCALE GENOMIC DNA]</scope>
    <source>
        <strain evidence="1">157</strain>
        <tissue evidence="1">Leaf</tissue>
    </source>
</reference>
<gene>
    <name evidence="1" type="ORF">Golob_015277</name>
</gene>
<comment type="caution">
    <text evidence="1">The sequence shown here is derived from an EMBL/GenBank/DDBJ whole genome shotgun (WGS) entry which is preliminary data.</text>
</comment>
<keyword evidence="2" id="KW-1185">Reference proteome</keyword>
<name>A0A7J8M0M0_9ROSI</name>
<dbReference type="EMBL" id="JABEZX010000006">
    <property type="protein sequence ID" value="MBA0558249.1"/>
    <property type="molecule type" value="Genomic_DNA"/>
</dbReference>